<protein>
    <submittedName>
        <fullName evidence="1">Uncharacterized protein</fullName>
    </submittedName>
</protein>
<sequence length="85" mass="10077">MRALKRRKNNLREWNDEGERVAGTGYIMVEMVQHLISKVNMLKEVVNTGIEKQNKLQEKLDELRRGEILWMEDQFSVLSKDVTKM</sequence>
<dbReference type="EMBL" id="JBBPBM010000013">
    <property type="protein sequence ID" value="KAK8562197.1"/>
    <property type="molecule type" value="Genomic_DNA"/>
</dbReference>
<comment type="caution">
    <text evidence="1">The sequence shown here is derived from an EMBL/GenBank/DDBJ whole genome shotgun (WGS) entry which is preliminary data.</text>
</comment>
<organism evidence="1 2">
    <name type="scientific">Hibiscus sabdariffa</name>
    <name type="common">roselle</name>
    <dbReference type="NCBI Taxonomy" id="183260"/>
    <lineage>
        <taxon>Eukaryota</taxon>
        <taxon>Viridiplantae</taxon>
        <taxon>Streptophyta</taxon>
        <taxon>Embryophyta</taxon>
        <taxon>Tracheophyta</taxon>
        <taxon>Spermatophyta</taxon>
        <taxon>Magnoliopsida</taxon>
        <taxon>eudicotyledons</taxon>
        <taxon>Gunneridae</taxon>
        <taxon>Pentapetalae</taxon>
        <taxon>rosids</taxon>
        <taxon>malvids</taxon>
        <taxon>Malvales</taxon>
        <taxon>Malvaceae</taxon>
        <taxon>Malvoideae</taxon>
        <taxon>Hibiscus</taxon>
    </lineage>
</organism>
<keyword evidence="2" id="KW-1185">Reference proteome</keyword>
<dbReference type="Proteomes" id="UP001472677">
    <property type="component" value="Unassembled WGS sequence"/>
</dbReference>
<proteinExistence type="predicted"/>
<gene>
    <name evidence="1" type="ORF">V6N12_049244</name>
</gene>
<reference evidence="1 2" key="1">
    <citation type="journal article" date="2024" name="G3 (Bethesda)">
        <title>Genome assembly of Hibiscus sabdariffa L. provides insights into metabolisms of medicinal natural products.</title>
        <authorList>
            <person name="Kim T."/>
        </authorList>
    </citation>
    <scope>NUCLEOTIDE SEQUENCE [LARGE SCALE GENOMIC DNA]</scope>
    <source>
        <strain evidence="1">TK-2024</strain>
        <tissue evidence="1">Old leaves</tissue>
    </source>
</reference>
<evidence type="ECO:0000313" key="2">
    <source>
        <dbReference type="Proteomes" id="UP001472677"/>
    </source>
</evidence>
<evidence type="ECO:0000313" key="1">
    <source>
        <dbReference type="EMBL" id="KAK8562197.1"/>
    </source>
</evidence>
<name>A0ABR2EJL4_9ROSI</name>
<accession>A0ABR2EJL4</accession>